<evidence type="ECO:0000313" key="11">
    <source>
        <dbReference type="EMBL" id="ADZ83800.1"/>
    </source>
</evidence>
<dbReference type="Pfam" id="PF03116">
    <property type="entry name" value="NQR2_RnfD_RnfE"/>
    <property type="match status" value="1"/>
</dbReference>
<evidence type="ECO:0000256" key="3">
    <source>
        <dbReference type="ARBA" id="ARBA00022630"/>
    </source>
</evidence>
<accession>F2JQD8</accession>
<feature type="transmembrane region" description="Helical" evidence="10">
    <location>
        <begin position="298"/>
        <end position="316"/>
    </location>
</feature>
<dbReference type="GO" id="GO:0022900">
    <property type="term" value="P:electron transport chain"/>
    <property type="evidence" value="ECO:0007669"/>
    <property type="project" value="UniProtKB-UniRule"/>
</dbReference>
<gene>
    <name evidence="10" type="primary">rnfD</name>
    <name evidence="11" type="ordered locus">Clole_2086</name>
</gene>
<evidence type="ECO:0000256" key="7">
    <source>
        <dbReference type="ARBA" id="ARBA00022982"/>
    </source>
</evidence>
<keyword evidence="4 10" id="KW-0288">FMN</keyword>
<evidence type="ECO:0000256" key="6">
    <source>
        <dbReference type="ARBA" id="ARBA00022967"/>
    </source>
</evidence>
<feature type="transmembrane region" description="Helical" evidence="10">
    <location>
        <begin position="95"/>
        <end position="113"/>
    </location>
</feature>
<comment type="subunit">
    <text evidence="10">The complex is composed of six subunits: RnfA, RnfB, RnfC, RnfD, RnfE and RnfG.</text>
</comment>
<organism evidence="11 12">
    <name type="scientific">Cellulosilyticum lentocellum (strain ATCC 49066 / DSM 5427 / NCIMB 11756 / RHM5)</name>
    <name type="common">Clostridium lentocellum</name>
    <dbReference type="NCBI Taxonomy" id="642492"/>
    <lineage>
        <taxon>Bacteria</taxon>
        <taxon>Bacillati</taxon>
        <taxon>Bacillota</taxon>
        <taxon>Clostridia</taxon>
        <taxon>Lachnospirales</taxon>
        <taxon>Cellulosilyticaceae</taxon>
        <taxon>Cellulosilyticum</taxon>
    </lineage>
</organism>
<evidence type="ECO:0000256" key="1">
    <source>
        <dbReference type="ARBA" id="ARBA00022448"/>
    </source>
</evidence>
<dbReference type="HOGENOM" id="CLU_042020_1_0_9"/>
<reference evidence="11 12" key="1">
    <citation type="journal article" date="2011" name="J. Bacteriol.">
        <title>Complete genome sequence of the cellulose-degrading bacterium Cellulosilyticum lentocellum.</title>
        <authorList>
            <consortium name="US DOE Joint Genome Institute"/>
            <person name="Miller D.A."/>
            <person name="Suen G."/>
            <person name="Bruce D."/>
            <person name="Copeland A."/>
            <person name="Cheng J.F."/>
            <person name="Detter C."/>
            <person name="Goodwin L.A."/>
            <person name="Han C.S."/>
            <person name="Hauser L.J."/>
            <person name="Land M.L."/>
            <person name="Lapidus A."/>
            <person name="Lucas S."/>
            <person name="Meincke L."/>
            <person name="Pitluck S."/>
            <person name="Tapia R."/>
            <person name="Teshima H."/>
            <person name="Woyke T."/>
            <person name="Fox B.G."/>
            <person name="Angert E.R."/>
            <person name="Currie C.R."/>
        </authorList>
    </citation>
    <scope>NUCLEOTIDE SEQUENCE [LARGE SCALE GENOMIC DNA]</scope>
    <source>
        <strain evidence="12">ATCC 49066 / DSM 5427 / NCIMB 11756 / RHM5</strain>
    </source>
</reference>
<dbReference type="InterPro" id="IPR004338">
    <property type="entry name" value="NqrB/RnfD"/>
</dbReference>
<keyword evidence="6 10" id="KW-1278">Translocase</keyword>
<sequence>MDKMLVVSSSPHVRASHTTHTIMRDVIIALTPALLAGTYFYGLRALLVTLVSVVSCIGFEWIWEKIFNRPSTVGDLSAVVTGLLLAFNLPANVPFFVIIVGAFVAIILAKQVFGGIGQNFINPALAARAFLLSAYASHMRSFPVPTQGSLGLGVDVVTGATPLELIKNGVVEGLPSFMDALIGNIGGCIGEASALALLIGAAYLIIRKVISWHIPACYIGTIFGLTFIFSGFSQGFSLELLYQTFYSLFLGGIILGAFFMATDYTTTPMTPKGQMIFAIGAGIITTLIRLYGGYPEGVSYSILFMNLTVPLIDMYVRKRRFGGGVKA</sequence>
<dbReference type="GO" id="GO:0005886">
    <property type="term" value="C:plasma membrane"/>
    <property type="evidence" value="ECO:0007669"/>
    <property type="project" value="UniProtKB-SubCell"/>
</dbReference>
<dbReference type="RefSeq" id="WP_013657094.1">
    <property type="nucleotide sequence ID" value="NC_015275.1"/>
</dbReference>
<feature type="modified residue" description="FMN phosphoryl threonine" evidence="10">
    <location>
        <position position="161"/>
    </location>
</feature>
<name>F2JQD8_CELLD</name>
<feature type="transmembrane region" description="Helical" evidence="10">
    <location>
        <begin position="181"/>
        <end position="205"/>
    </location>
</feature>
<comment type="cofactor">
    <cofactor evidence="10">
        <name>FMN</name>
        <dbReference type="ChEBI" id="CHEBI:58210"/>
    </cofactor>
</comment>
<dbReference type="PANTHER" id="PTHR30578:SF0">
    <property type="entry name" value="ION-TRANSLOCATING OXIDOREDUCTASE COMPLEX SUBUNIT D"/>
    <property type="match status" value="1"/>
</dbReference>
<evidence type="ECO:0000256" key="2">
    <source>
        <dbReference type="ARBA" id="ARBA00022553"/>
    </source>
</evidence>
<dbReference type="Proteomes" id="UP000008467">
    <property type="component" value="Chromosome"/>
</dbReference>
<dbReference type="AlphaFoldDB" id="F2JQD8"/>
<dbReference type="InterPro" id="IPR011303">
    <property type="entry name" value="RnfD_bac"/>
</dbReference>
<feature type="transmembrane region" description="Helical" evidence="10">
    <location>
        <begin position="46"/>
        <end position="63"/>
    </location>
</feature>
<dbReference type="HAMAP" id="MF_00462">
    <property type="entry name" value="RsxD_RnfD"/>
    <property type="match status" value="1"/>
</dbReference>
<evidence type="ECO:0000313" key="12">
    <source>
        <dbReference type="Proteomes" id="UP000008467"/>
    </source>
</evidence>
<feature type="transmembrane region" description="Helical" evidence="10">
    <location>
        <begin position="274"/>
        <end position="292"/>
    </location>
</feature>
<dbReference type="NCBIfam" id="TIGR01946">
    <property type="entry name" value="rnfD"/>
    <property type="match status" value="1"/>
</dbReference>
<evidence type="ECO:0000256" key="5">
    <source>
        <dbReference type="ARBA" id="ARBA00022692"/>
    </source>
</evidence>
<feature type="transmembrane region" description="Helical" evidence="10">
    <location>
        <begin position="244"/>
        <end position="262"/>
    </location>
</feature>
<comment type="function">
    <text evidence="10">Part of a membrane-bound complex that couples electron transfer with translocation of ions across the membrane.</text>
</comment>
<comment type="subcellular location">
    <subcellularLocation>
        <location evidence="10">Cell membrane</location>
        <topology evidence="10">Multi-pass membrane protein</topology>
    </subcellularLocation>
</comment>
<keyword evidence="5 10" id="KW-0812">Transmembrane</keyword>
<keyword evidence="12" id="KW-1185">Reference proteome</keyword>
<dbReference type="eggNOG" id="COG4658">
    <property type="taxonomic scope" value="Bacteria"/>
</dbReference>
<keyword evidence="9 10" id="KW-0472">Membrane</keyword>
<keyword evidence="3 10" id="KW-0285">Flavoprotein</keyword>
<evidence type="ECO:0000256" key="9">
    <source>
        <dbReference type="ARBA" id="ARBA00023136"/>
    </source>
</evidence>
<dbReference type="GO" id="GO:0055085">
    <property type="term" value="P:transmembrane transport"/>
    <property type="evidence" value="ECO:0007669"/>
    <property type="project" value="InterPro"/>
</dbReference>
<dbReference type="STRING" id="642492.Clole_2086"/>
<evidence type="ECO:0000256" key="4">
    <source>
        <dbReference type="ARBA" id="ARBA00022643"/>
    </source>
</evidence>
<evidence type="ECO:0000256" key="8">
    <source>
        <dbReference type="ARBA" id="ARBA00022989"/>
    </source>
</evidence>
<evidence type="ECO:0000256" key="10">
    <source>
        <dbReference type="HAMAP-Rule" id="MF_00462"/>
    </source>
</evidence>
<dbReference type="PANTHER" id="PTHR30578">
    <property type="entry name" value="ELECTRON TRANSPORT COMPLEX PROTEIN RNFD"/>
    <property type="match status" value="1"/>
</dbReference>
<feature type="transmembrane region" description="Helical" evidence="10">
    <location>
        <begin position="212"/>
        <end position="232"/>
    </location>
</feature>
<protein>
    <recommendedName>
        <fullName evidence="10">Ion-translocating oxidoreductase complex subunit D</fullName>
        <ecNumber evidence="10">7.-.-.-</ecNumber>
    </recommendedName>
    <alternativeName>
        <fullName evidence="10">Rnf electron transport complex subunit D</fullName>
    </alternativeName>
</protein>
<comment type="similarity">
    <text evidence="10">Belongs to the NqrB/RnfD family.</text>
</comment>
<keyword evidence="1 10" id="KW-0813">Transport</keyword>
<keyword evidence="8 10" id="KW-1133">Transmembrane helix</keyword>
<keyword evidence="10" id="KW-1003">Cell membrane</keyword>
<dbReference type="EMBL" id="CP002582">
    <property type="protein sequence ID" value="ADZ83800.1"/>
    <property type="molecule type" value="Genomic_DNA"/>
</dbReference>
<dbReference type="EC" id="7.-.-.-" evidence="10"/>
<keyword evidence="2 10" id="KW-0597">Phosphoprotein</keyword>
<proteinExistence type="inferred from homology"/>
<keyword evidence="7 10" id="KW-0249">Electron transport</keyword>
<dbReference type="KEGG" id="cle:Clole_2086"/>